<dbReference type="InterPro" id="IPR014710">
    <property type="entry name" value="RmlC-like_jellyroll"/>
</dbReference>
<dbReference type="GO" id="GO:0046872">
    <property type="term" value="F:metal ion binding"/>
    <property type="evidence" value="ECO:0007669"/>
    <property type="project" value="UniProtKB-KW"/>
</dbReference>
<gene>
    <name evidence="3" type="ORF">LTR84_010691</name>
</gene>
<feature type="domain" description="Cupin type-2" evidence="2">
    <location>
        <begin position="74"/>
        <end position="142"/>
    </location>
</feature>
<dbReference type="Pfam" id="PF07883">
    <property type="entry name" value="Cupin_2"/>
    <property type="match status" value="1"/>
</dbReference>
<dbReference type="PANTHER" id="PTHR35848">
    <property type="entry name" value="OXALATE-BINDING PROTEIN"/>
    <property type="match status" value="1"/>
</dbReference>
<dbReference type="InterPro" id="IPR011051">
    <property type="entry name" value="RmlC_Cupin_sf"/>
</dbReference>
<comment type="caution">
    <text evidence="3">The sequence shown here is derived from an EMBL/GenBank/DDBJ whole genome shotgun (WGS) entry which is preliminary data.</text>
</comment>
<reference evidence="3 4" key="1">
    <citation type="submission" date="2023-08" db="EMBL/GenBank/DDBJ databases">
        <title>Black Yeasts Isolated from many extreme environments.</title>
        <authorList>
            <person name="Coleine C."/>
            <person name="Stajich J.E."/>
            <person name="Selbmann L."/>
        </authorList>
    </citation>
    <scope>NUCLEOTIDE SEQUENCE [LARGE SCALE GENOMIC DNA]</scope>
    <source>
        <strain evidence="3 4">CCFEE 5792</strain>
    </source>
</reference>
<dbReference type="SUPFAM" id="SSF51182">
    <property type="entry name" value="RmlC-like cupins"/>
    <property type="match status" value="1"/>
</dbReference>
<dbReference type="InterPro" id="IPR051610">
    <property type="entry name" value="GPI/OXD"/>
</dbReference>
<name>A0AAV9MSH9_9EURO</name>
<keyword evidence="1" id="KW-0479">Metal-binding</keyword>
<evidence type="ECO:0000313" key="3">
    <source>
        <dbReference type="EMBL" id="KAK5044567.1"/>
    </source>
</evidence>
<organism evidence="3 4">
    <name type="scientific">Exophiala bonariae</name>
    <dbReference type="NCBI Taxonomy" id="1690606"/>
    <lineage>
        <taxon>Eukaryota</taxon>
        <taxon>Fungi</taxon>
        <taxon>Dikarya</taxon>
        <taxon>Ascomycota</taxon>
        <taxon>Pezizomycotina</taxon>
        <taxon>Eurotiomycetes</taxon>
        <taxon>Chaetothyriomycetidae</taxon>
        <taxon>Chaetothyriales</taxon>
        <taxon>Herpotrichiellaceae</taxon>
        <taxon>Exophiala</taxon>
    </lineage>
</organism>
<proteinExistence type="predicted"/>
<dbReference type="GeneID" id="89978847"/>
<protein>
    <recommendedName>
        <fullName evidence="2">Cupin type-2 domain-containing protein</fullName>
    </recommendedName>
</protein>
<evidence type="ECO:0000259" key="2">
    <source>
        <dbReference type="Pfam" id="PF07883"/>
    </source>
</evidence>
<dbReference type="PANTHER" id="PTHR35848:SF6">
    <property type="entry name" value="CUPIN TYPE-2 DOMAIN-CONTAINING PROTEIN"/>
    <property type="match status" value="1"/>
</dbReference>
<dbReference type="EMBL" id="JAVRRD010000047">
    <property type="protein sequence ID" value="KAK5044567.1"/>
    <property type="molecule type" value="Genomic_DNA"/>
</dbReference>
<dbReference type="AlphaFoldDB" id="A0AAV9MSH9"/>
<accession>A0AAV9MSH9</accession>
<evidence type="ECO:0000313" key="4">
    <source>
        <dbReference type="Proteomes" id="UP001358417"/>
    </source>
</evidence>
<keyword evidence="4" id="KW-1185">Reference proteome</keyword>
<dbReference type="RefSeq" id="XP_064700225.1">
    <property type="nucleotide sequence ID" value="XM_064854226.1"/>
</dbReference>
<evidence type="ECO:0000256" key="1">
    <source>
        <dbReference type="ARBA" id="ARBA00022723"/>
    </source>
</evidence>
<dbReference type="InterPro" id="IPR013096">
    <property type="entry name" value="Cupin_2"/>
</dbReference>
<dbReference type="Proteomes" id="UP001358417">
    <property type="component" value="Unassembled WGS sequence"/>
</dbReference>
<dbReference type="Gene3D" id="2.60.120.10">
    <property type="entry name" value="Jelly Rolls"/>
    <property type="match status" value="1"/>
</dbReference>
<sequence>MSQSSLGTKIWAFLKELFTRNLKTVIEPLIIDPESMHSQEAESFDQPGRGDVTWRTLISSPQTKTDSLTAGIATCPPKTGHLCPHRHLQAEIYHIINGHGVVEIDGAQYPVKAGSVVYIPGDARHGIRNVDPVAELKWLYIFPTDGFGDVKYRFDEGLRK</sequence>